<feature type="region of interest" description="Disordered" evidence="1">
    <location>
        <begin position="305"/>
        <end position="387"/>
    </location>
</feature>
<accession>A0AAD4Q705</accession>
<sequence>MRSRRGSPPTDSEDEDPFHFDNILSSPPSKRDDSPGRTLSSSLFRRASIVPVDPSAAPAPHRFSLLREHASDGTIFVQEICDAEGRRWSLRVPASGLPNDMVSMLEELENLALELGQTLPRIVVTCSAESLSSKRAAPAPTSSELLHPPPTSLAKEKCRLVEPEPEPEPEPVCEEPARFPATSIPAVVSSPSEQSLACIYLPELASEFLSGSSTSPILQPADGFHSKPPPPTTTNAHSSRQRAFFAALRDREPARSTRSGIARRIAAAATTRQPAEAKDLPSAPPAPPRSRVPMKSALPVLKARSTAAPAMGARTTPPSSESRSQDTKVAPPLPGYGGPAHGAAPASATVADAQQVNRDRGGRVVDVRRTMPVPAISTPAVPAPSSARKLKHFFRRPPTRSASDPPAYAAVRRVAEGGAGVGTKRPASEVVQAAPREVVERSRMPRLPSARDLIRKLT</sequence>
<comment type="caution">
    <text evidence="2">The sequence shown here is derived from an EMBL/GenBank/DDBJ whole genome shotgun (WGS) entry which is preliminary data.</text>
</comment>
<dbReference type="EMBL" id="JAKELL010000089">
    <property type="protein sequence ID" value="KAH8983373.1"/>
    <property type="molecule type" value="Genomic_DNA"/>
</dbReference>
<proteinExistence type="predicted"/>
<evidence type="ECO:0000313" key="2">
    <source>
        <dbReference type="EMBL" id="KAH8983373.1"/>
    </source>
</evidence>
<organism evidence="2 3">
    <name type="scientific">Lactarius akahatsu</name>
    <dbReference type="NCBI Taxonomy" id="416441"/>
    <lineage>
        <taxon>Eukaryota</taxon>
        <taxon>Fungi</taxon>
        <taxon>Dikarya</taxon>
        <taxon>Basidiomycota</taxon>
        <taxon>Agaricomycotina</taxon>
        <taxon>Agaricomycetes</taxon>
        <taxon>Russulales</taxon>
        <taxon>Russulaceae</taxon>
        <taxon>Lactarius</taxon>
    </lineage>
</organism>
<feature type="region of interest" description="Disordered" evidence="1">
    <location>
        <begin position="216"/>
        <end position="241"/>
    </location>
</feature>
<reference evidence="2" key="1">
    <citation type="submission" date="2022-01" db="EMBL/GenBank/DDBJ databases">
        <title>Comparative genomics reveals a dynamic genome evolution in the ectomycorrhizal milk-cap (Lactarius) mushrooms.</title>
        <authorList>
            <consortium name="DOE Joint Genome Institute"/>
            <person name="Lebreton A."/>
            <person name="Tang N."/>
            <person name="Kuo A."/>
            <person name="LaButti K."/>
            <person name="Drula E."/>
            <person name="Barry K."/>
            <person name="Clum A."/>
            <person name="Lipzen A."/>
            <person name="Mousain D."/>
            <person name="Ng V."/>
            <person name="Wang R."/>
            <person name="Wang X."/>
            <person name="Dai Y."/>
            <person name="Henrissat B."/>
            <person name="Grigoriev I.V."/>
            <person name="Guerin-Laguette A."/>
            <person name="Yu F."/>
            <person name="Martin F.M."/>
        </authorList>
    </citation>
    <scope>NUCLEOTIDE SEQUENCE</scope>
    <source>
        <strain evidence="2">QP</strain>
    </source>
</reference>
<feature type="region of interest" description="Disordered" evidence="1">
    <location>
        <begin position="266"/>
        <end position="293"/>
    </location>
</feature>
<feature type="region of interest" description="Disordered" evidence="1">
    <location>
        <begin position="1"/>
        <end position="40"/>
    </location>
</feature>
<keyword evidence="3" id="KW-1185">Reference proteome</keyword>
<dbReference type="AlphaFoldDB" id="A0AAD4Q705"/>
<gene>
    <name evidence="2" type="ORF">EDB92DRAFT_1580228</name>
</gene>
<feature type="compositionally biased region" description="Low complexity" evidence="1">
    <location>
        <begin position="341"/>
        <end position="351"/>
    </location>
</feature>
<evidence type="ECO:0000256" key="1">
    <source>
        <dbReference type="SAM" id="MobiDB-lite"/>
    </source>
</evidence>
<evidence type="ECO:0000313" key="3">
    <source>
        <dbReference type="Proteomes" id="UP001201163"/>
    </source>
</evidence>
<protein>
    <submittedName>
        <fullName evidence="2">Uncharacterized protein</fullName>
    </submittedName>
</protein>
<dbReference type="Proteomes" id="UP001201163">
    <property type="component" value="Unassembled WGS sequence"/>
</dbReference>
<feature type="compositionally biased region" description="Basic and acidic residues" evidence="1">
    <location>
        <begin position="357"/>
        <end position="369"/>
    </location>
</feature>
<name>A0AAD4Q705_9AGAM</name>